<sequence length="504" mass="58349">MESVQINIGHWMHRRYLRDKSTNSDQPKGQESDEDDDDNVLGKDRIFPQLRELKLHKPGDMGKVSEIMEYIVKECPRLQALEWREVSHGREFSYEVFADILEEGFWPHLSSIDIKELPWLQDSTLQRILKTYQQPIVTPPTTPLLSATSTPPQTPTSSPPTPLPWHYGSPKPKRQLVRTTLTRLDVPILHLYESTFDLIRPHFTTLRHINLLNVNTSTRTYVFEVLINCSTLEVLYSNLMTIGDFIDLLPDPTNNPPNNHDPTPGKVADTKANAGQEYREPKWKKPWICKNLQELHMVLDMGIDEPSFRPYMLTPYARPYTPRELHLASLFFQQLGKLTRLRVLDMGFHRYISGPRVTHTSVLPFQLCAGLSHLQSLRSLEVVQFRGRQDLNLWDLQWMLDYWPGLREIGGSPLSARVDPEIVSGENNTSPLIYHLEFARILRERGIKIIPWTTSYYHNTNCSHKKMSELDQECVARWRERMLLEAEEHKALGQGADLMGQSTD</sequence>
<gene>
    <name evidence="2" type="ORF">EMPS_06970</name>
</gene>
<dbReference type="SUPFAM" id="SSF52047">
    <property type="entry name" value="RNI-like"/>
    <property type="match status" value="1"/>
</dbReference>
<feature type="compositionally biased region" description="Pro residues" evidence="1">
    <location>
        <begin position="152"/>
        <end position="163"/>
    </location>
</feature>
<name>A0A9P3HE02_9FUNG</name>
<organism evidence="2 3">
    <name type="scientific">Entomortierella parvispora</name>
    <dbReference type="NCBI Taxonomy" id="205924"/>
    <lineage>
        <taxon>Eukaryota</taxon>
        <taxon>Fungi</taxon>
        <taxon>Fungi incertae sedis</taxon>
        <taxon>Mucoromycota</taxon>
        <taxon>Mortierellomycotina</taxon>
        <taxon>Mortierellomycetes</taxon>
        <taxon>Mortierellales</taxon>
        <taxon>Mortierellaceae</taxon>
        <taxon>Entomortierella</taxon>
    </lineage>
</organism>
<evidence type="ECO:0000313" key="2">
    <source>
        <dbReference type="EMBL" id="GJJ74612.1"/>
    </source>
</evidence>
<dbReference type="InterPro" id="IPR032675">
    <property type="entry name" value="LRR_dom_sf"/>
</dbReference>
<dbReference type="Gene3D" id="3.80.10.10">
    <property type="entry name" value="Ribonuclease Inhibitor"/>
    <property type="match status" value="1"/>
</dbReference>
<dbReference type="Proteomes" id="UP000827284">
    <property type="component" value="Unassembled WGS sequence"/>
</dbReference>
<feature type="region of interest" description="Disordered" evidence="1">
    <location>
        <begin position="140"/>
        <end position="171"/>
    </location>
</feature>
<feature type="region of interest" description="Disordered" evidence="1">
    <location>
        <begin position="19"/>
        <end position="41"/>
    </location>
</feature>
<dbReference type="OrthoDB" id="2370889at2759"/>
<protein>
    <submittedName>
        <fullName evidence="2">Uncharacterized protein</fullName>
    </submittedName>
</protein>
<dbReference type="AlphaFoldDB" id="A0A9P3HE02"/>
<evidence type="ECO:0000256" key="1">
    <source>
        <dbReference type="SAM" id="MobiDB-lite"/>
    </source>
</evidence>
<proteinExistence type="predicted"/>
<accession>A0A9P3HE02</accession>
<comment type="caution">
    <text evidence="2">The sequence shown here is derived from an EMBL/GenBank/DDBJ whole genome shotgun (WGS) entry which is preliminary data.</text>
</comment>
<evidence type="ECO:0000313" key="3">
    <source>
        <dbReference type="Proteomes" id="UP000827284"/>
    </source>
</evidence>
<dbReference type="EMBL" id="BQFW01000009">
    <property type="protein sequence ID" value="GJJ74612.1"/>
    <property type="molecule type" value="Genomic_DNA"/>
</dbReference>
<keyword evidence="3" id="KW-1185">Reference proteome</keyword>
<reference evidence="2" key="1">
    <citation type="submission" date="2021-11" db="EMBL/GenBank/DDBJ databases">
        <authorList>
            <person name="Herlambang A."/>
            <person name="Guo Y."/>
            <person name="Takashima Y."/>
            <person name="Nishizawa T."/>
        </authorList>
    </citation>
    <scope>NUCLEOTIDE SEQUENCE</scope>
    <source>
        <strain evidence="2">E1425</strain>
    </source>
</reference>
<reference evidence="2" key="2">
    <citation type="journal article" date="2022" name="Microbiol. Resour. Announc.">
        <title>Whole-Genome Sequence of Entomortierella parvispora E1425, a Mucoromycotan Fungus Associated with Burkholderiaceae-Related Endosymbiotic Bacteria.</title>
        <authorList>
            <person name="Herlambang A."/>
            <person name="Guo Y."/>
            <person name="Takashima Y."/>
            <person name="Narisawa K."/>
            <person name="Ohta H."/>
            <person name="Nishizawa T."/>
        </authorList>
    </citation>
    <scope>NUCLEOTIDE SEQUENCE</scope>
    <source>
        <strain evidence="2">E1425</strain>
    </source>
</reference>